<evidence type="ECO:0000256" key="1">
    <source>
        <dbReference type="ARBA" id="ARBA00010088"/>
    </source>
</evidence>
<dbReference type="InterPro" id="IPR029058">
    <property type="entry name" value="AB_hydrolase_fold"/>
</dbReference>
<keyword evidence="3" id="KW-0378">Hydrolase</keyword>
<proteinExistence type="inferred from homology"/>
<organism evidence="5 6">
    <name type="scientific">Nocardia goodfellowii</name>
    <dbReference type="NCBI Taxonomy" id="882446"/>
    <lineage>
        <taxon>Bacteria</taxon>
        <taxon>Bacillati</taxon>
        <taxon>Actinomycetota</taxon>
        <taxon>Actinomycetes</taxon>
        <taxon>Mycobacteriales</taxon>
        <taxon>Nocardiaceae</taxon>
        <taxon>Nocardia</taxon>
    </lineage>
</organism>
<dbReference type="PANTHER" id="PTHR21661:SF35">
    <property type="entry name" value="EPOXIDE HYDROLASE"/>
    <property type="match status" value="1"/>
</dbReference>
<sequence>MNDIRPFQIDIAQADLDDLRDRLGRARWTPALPGADWSKGVPVDYLRGLAQYWADEFDWRKVEAELNQFPQFITEIQGQPIHFKHIRSERPDAQALLLLHDNPGAAMGLLDVLEPLSRDFHLVVPFMPGFGFSTPLTSTGWTVPRVASVFAELMDRLGYDRFGAHGGGGGANVSLELGRQVPDRMIGLHVNAYVAMPGEDVEGLTEAEQARMATVERFMQDGFAFNIMMSTRPQTIAHSLNDSPIGLLAWIVEKFKEWSDSSAELPEQAIPKDRMLTDASIQWFTGTSGSIAQSYHDVAHDPTAWGPKERVTVPTAFALSAGDVTIRRWAERDANVARWTEFDRGGAYLALEAPELVVADIREFFGSL</sequence>
<dbReference type="Proteomes" id="UP001519325">
    <property type="component" value="Unassembled WGS sequence"/>
</dbReference>
<evidence type="ECO:0000313" key="5">
    <source>
        <dbReference type="EMBL" id="MBP2192366.1"/>
    </source>
</evidence>
<dbReference type="Pfam" id="PF06441">
    <property type="entry name" value="EHN"/>
    <property type="match status" value="1"/>
</dbReference>
<comment type="similarity">
    <text evidence="1">Belongs to the peptidase S33 family.</text>
</comment>
<dbReference type="InterPro" id="IPR016292">
    <property type="entry name" value="Epoxide_hydrolase"/>
</dbReference>
<accession>A0ABS4QKY7</accession>
<evidence type="ECO:0000313" key="6">
    <source>
        <dbReference type="Proteomes" id="UP001519325"/>
    </source>
</evidence>
<evidence type="ECO:0000259" key="4">
    <source>
        <dbReference type="Pfam" id="PF06441"/>
    </source>
</evidence>
<keyword evidence="2" id="KW-0058">Aromatic hydrocarbons catabolism</keyword>
<dbReference type="RefSeq" id="WP_307869763.1">
    <property type="nucleotide sequence ID" value="NZ_JAGGMR010000001.1"/>
</dbReference>
<gene>
    <name evidence="5" type="ORF">BJ987_005267</name>
</gene>
<dbReference type="PANTHER" id="PTHR21661">
    <property type="entry name" value="EPOXIDE HYDROLASE 1-RELATED"/>
    <property type="match status" value="1"/>
</dbReference>
<evidence type="ECO:0000256" key="3">
    <source>
        <dbReference type="ARBA" id="ARBA00022801"/>
    </source>
</evidence>
<name>A0ABS4QKY7_9NOCA</name>
<comment type="caution">
    <text evidence="5">The sequence shown here is derived from an EMBL/GenBank/DDBJ whole genome shotgun (WGS) entry which is preliminary data.</text>
</comment>
<feature type="domain" description="Epoxide hydrolase N-terminal" evidence="4">
    <location>
        <begin position="4"/>
        <end position="106"/>
    </location>
</feature>
<dbReference type="PIRSF" id="PIRSF001112">
    <property type="entry name" value="Epoxide_hydrolase"/>
    <property type="match status" value="1"/>
</dbReference>
<dbReference type="EMBL" id="JAGGMR010000001">
    <property type="protein sequence ID" value="MBP2192366.1"/>
    <property type="molecule type" value="Genomic_DNA"/>
</dbReference>
<dbReference type="SUPFAM" id="SSF53474">
    <property type="entry name" value="alpha/beta-Hydrolases"/>
    <property type="match status" value="1"/>
</dbReference>
<evidence type="ECO:0000256" key="2">
    <source>
        <dbReference type="ARBA" id="ARBA00022797"/>
    </source>
</evidence>
<keyword evidence="6" id="KW-1185">Reference proteome</keyword>
<dbReference type="InterPro" id="IPR010497">
    <property type="entry name" value="Epoxide_hydro_N"/>
</dbReference>
<reference evidence="5 6" key="1">
    <citation type="submission" date="2021-03" db="EMBL/GenBank/DDBJ databases">
        <title>Sequencing the genomes of 1000 actinobacteria strains.</title>
        <authorList>
            <person name="Klenk H.-P."/>
        </authorList>
    </citation>
    <scope>NUCLEOTIDE SEQUENCE [LARGE SCALE GENOMIC DNA]</scope>
    <source>
        <strain evidence="5 6">DSM 45516</strain>
    </source>
</reference>
<protein>
    <submittedName>
        <fullName evidence="5">Pimeloyl-ACP methyl ester carboxylesterase</fullName>
    </submittedName>
</protein>
<dbReference type="Gene3D" id="3.40.50.1820">
    <property type="entry name" value="alpha/beta hydrolase"/>
    <property type="match status" value="1"/>
</dbReference>